<protein>
    <submittedName>
        <fullName evidence="2">Uncharacterized protein</fullName>
    </submittedName>
</protein>
<dbReference type="EMBL" id="JAAQPF010000531">
    <property type="protein sequence ID" value="KAF5700417.1"/>
    <property type="molecule type" value="Genomic_DNA"/>
</dbReference>
<reference evidence="2 3" key="1">
    <citation type="submission" date="2020-05" db="EMBL/GenBank/DDBJ databases">
        <title>Identification and distribution of gene clusters putatively required for synthesis of sphingolipid metabolism inhibitors in phylogenetically diverse species of the filamentous fungus Fusarium.</title>
        <authorList>
            <person name="Kim H.-S."/>
            <person name="Busman M."/>
            <person name="Brown D.W."/>
            <person name="Divon H."/>
            <person name="Uhlig S."/>
            <person name="Proctor R.H."/>
        </authorList>
    </citation>
    <scope>NUCLEOTIDE SEQUENCE [LARGE SCALE GENOMIC DNA]</scope>
    <source>
        <strain evidence="2 3">NRRL 26131</strain>
    </source>
</reference>
<comment type="caution">
    <text evidence="2">The sequence shown here is derived from an EMBL/GenBank/DDBJ whole genome shotgun (WGS) entry which is preliminary data.</text>
</comment>
<proteinExistence type="predicted"/>
<dbReference type="AlphaFoldDB" id="A0A8H5XUY6"/>
<sequence length="114" mass="12253">MEDSQASEASRPCGTNDPQHDKDHNNIHTSNYEHGLTYAAHNAAGDVFEEAFGLVKGAVRRGYAVFAFQPAGVLLSTYHSSILECSWISVSSTSTTVRLSDSSSSSFICSKGHL</sequence>
<evidence type="ECO:0000313" key="3">
    <source>
        <dbReference type="Proteomes" id="UP000532311"/>
    </source>
</evidence>
<dbReference type="Proteomes" id="UP000532311">
    <property type="component" value="Unassembled WGS sequence"/>
</dbReference>
<name>A0A8H5XUY6_9HYPO</name>
<keyword evidence="3" id="KW-1185">Reference proteome</keyword>
<gene>
    <name evidence="2" type="ORF">FGLOB1_10795</name>
</gene>
<evidence type="ECO:0000256" key="1">
    <source>
        <dbReference type="SAM" id="MobiDB-lite"/>
    </source>
</evidence>
<evidence type="ECO:0000313" key="2">
    <source>
        <dbReference type="EMBL" id="KAF5700417.1"/>
    </source>
</evidence>
<accession>A0A8H5XUY6</accession>
<organism evidence="2 3">
    <name type="scientific">Fusarium globosum</name>
    <dbReference type="NCBI Taxonomy" id="78864"/>
    <lineage>
        <taxon>Eukaryota</taxon>
        <taxon>Fungi</taxon>
        <taxon>Dikarya</taxon>
        <taxon>Ascomycota</taxon>
        <taxon>Pezizomycotina</taxon>
        <taxon>Sordariomycetes</taxon>
        <taxon>Hypocreomycetidae</taxon>
        <taxon>Hypocreales</taxon>
        <taxon>Nectriaceae</taxon>
        <taxon>Fusarium</taxon>
        <taxon>Fusarium fujikuroi species complex</taxon>
    </lineage>
</organism>
<feature type="region of interest" description="Disordered" evidence="1">
    <location>
        <begin position="1"/>
        <end position="29"/>
    </location>
</feature>